<evidence type="ECO:0008006" key="3">
    <source>
        <dbReference type="Google" id="ProtNLM"/>
    </source>
</evidence>
<evidence type="ECO:0000313" key="1">
    <source>
        <dbReference type="EMBL" id="TFY78207.1"/>
    </source>
</evidence>
<dbReference type="EMBL" id="SFCI01000728">
    <property type="protein sequence ID" value="TFY78207.1"/>
    <property type="molecule type" value="Genomic_DNA"/>
</dbReference>
<organism evidence="1 2">
    <name type="scientific">Hericium alpestre</name>
    <dbReference type="NCBI Taxonomy" id="135208"/>
    <lineage>
        <taxon>Eukaryota</taxon>
        <taxon>Fungi</taxon>
        <taxon>Dikarya</taxon>
        <taxon>Basidiomycota</taxon>
        <taxon>Agaricomycotina</taxon>
        <taxon>Agaricomycetes</taxon>
        <taxon>Russulales</taxon>
        <taxon>Hericiaceae</taxon>
        <taxon>Hericium</taxon>
    </lineage>
</organism>
<dbReference type="OrthoDB" id="2104739at2759"/>
<comment type="caution">
    <text evidence="1">The sequence shown here is derived from an EMBL/GenBank/DDBJ whole genome shotgun (WGS) entry which is preliminary data.</text>
</comment>
<dbReference type="AlphaFoldDB" id="A0A4Y9ZVX1"/>
<name>A0A4Y9ZVX1_9AGAM</name>
<dbReference type="Proteomes" id="UP000298061">
    <property type="component" value="Unassembled WGS sequence"/>
</dbReference>
<proteinExistence type="predicted"/>
<gene>
    <name evidence="1" type="ORF">EWM64_g5805</name>
</gene>
<evidence type="ECO:0000313" key="2">
    <source>
        <dbReference type="Proteomes" id="UP000298061"/>
    </source>
</evidence>
<dbReference type="STRING" id="135208.A0A4Y9ZVX1"/>
<protein>
    <recommendedName>
        <fullName evidence="3">HNH nuclease domain-containing protein</fullName>
    </recommendedName>
</protein>
<sequence length="257" mass="28587">MLGFPLPAGATLWANHPRSEGLRSTYGFVLEAEQAALSKFEGPSVSTERTALHNLNVVCARLVGYLILEPLNDVAQSYVLNEVKSFHQWYGTSEGALNAAIYELGLFYVNHYVRPFKKYRGCTPPQSGRDTPRLSFDKKQEYAKEFLKSTPTSLAEAKCTALIRDNHRCMVSGKYDINSVRFIQELKLEAIAANAGACCTQCCHIISDSTNMDPSSAKEACQFYRFHFVVKSHPLVISAPLRLLFGLSWPTLARPAS</sequence>
<accession>A0A4Y9ZVX1</accession>
<reference evidence="1 2" key="1">
    <citation type="submission" date="2019-02" db="EMBL/GenBank/DDBJ databases">
        <title>Genome sequencing of the rare red list fungi Hericium alpestre (H. flagellum).</title>
        <authorList>
            <person name="Buettner E."/>
            <person name="Kellner H."/>
        </authorList>
    </citation>
    <scope>NUCLEOTIDE SEQUENCE [LARGE SCALE GENOMIC DNA]</scope>
    <source>
        <strain evidence="1 2">DSM 108284</strain>
    </source>
</reference>
<keyword evidence="2" id="KW-1185">Reference proteome</keyword>